<evidence type="ECO:0000256" key="1">
    <source>
        <dbReference type="SAM" id="MobiDB-lite"/>
    </source>
</evidence>
<dbReference type="Proteomes" id="UP000298787">
    <property type="component" value="Chromosome 17"/>
</dbReference>
<accession>A0A4U5VAW7</accession>
<name>A0A4U5VAW7_COLLU</name>
<proteinExistence type="predicted"/>
<organism evidence="2 3">
    <name type="scientific">Collichthys lucidus</name>
    <name type="common">Big head croaker</name>
    <name type="synonym">Sciaena lucida</name>
    <dbReference type="NCBI Taxonomy" id="240159"/>
    <lineage>
        <taxon>Eukaryota</taxon>
        <taxon>Metazoa</taxon>
        <taxon>Chordata</taxon>
        <taxon>Craniata</taxon>
        <taxon>Vertebrata</taxon>
        <taxon>Euteleostomi</taxon>
        <taxon>Actinopterygii</taxon>
        <taxon>Neopterygii</taxon>
        <taxon>Teleostei</taxon>
        <taxon>Neoteleostei</taxon>
        <taxon>Acanthomorphata</taxon>
        <taxon>Eupercaria</taxon>
        <taxon>Sciaenidae</taxon>
        <taxon>Collichthys</taxon>
    </lineage>
</organism>
<gene>
    <name evidence="2" type="ORF">D9C73_020189</name>
</gene>
<evidence type="ECO:0000313" key="3">
    <source>
        <dbReference type="Proteomes" id="UP000298787"/>
    </source>
</evidence>
<feature type="region of interest" description="Disordered" evidence="1">
    <location>
        <begin position="1"/>
        <end position="36"/>
    </location>
</feature>
<sequence>MTSTRPKTESSRGGRAKASSSTDPGSPPKPDANFPDWDQLERMLASMKGDICGRIDSLAFDLRAEIASVKQDLENTVEPMLQQLSEHDQTMHELERACTDNSTELSRLDY</sequence>
<reference evidence="2 3" key="1">
    <citation type="submission" date="2019-01" db="EMBL/GenBank/DDBJ databases">
        <title>Genome Assembly of Collichthys lucidus.</title>
        <authorList>
            <person name="Cai M."/>
            <person name="Xiao S."/>
        </authorList>
    </citation>
    <scope>NUCLEOTIDE SEQUENCE [LARGE SCALE GENOMIC DNA]</scope>
    <source>
        <strain evidence="2">JT15FE1705JMU</strain>
        <tissue evidence="2">Muscle</tissue>
    </source>
</reference>
<dbReference type="EMBL" id="CM014094">
    <property type="protein sequence ID" value="TKS85154.1"/>
    <property type="molecule type" value="Genomic_DNA"/>
</dbReference>
<evidence type="ECO:0000313" key="2">
    <source>
        <dbReference type="EMBL" id="TKS85154.1"/>
    </source>
</evidence>
<dbReference type="AlphaFoldDB" id="A0A4U5VAW7"/>
<keyword evidence="3" id="KW-1185">Reference proteome</keyword>
<feature type="compositionally biased region" description="Basic and acidic residues" evidence="1">
    <location>
        <begin position="1"/>
        <end position="12"/>
    </location>
</feature>
<protein>
    <submittedName>
        <fullName evidence="2">Uncharacterized protein</fullName>
    </submittedName>
</protein>